<accession>W7CTI2</accession>
<comment type="subunit">
    <text evidence="2">Homodimer.</text>
</comment>
<evidence type="ECO:0000313" key="3">
    <source>
        <dbReference type="EMBL" id="EUJ39121.1"/>
    </source>
</evidence>
<comment type="caution">
    <text evidence="3">The sequence shown here is derived from an EMBL/GenBank/DDBJ whole genome shotgun (WGS) entry which is preliminary data.</text>
</comment>
<organism evidence="3 4">
    <name type="scientific">Brochothrix campestris FSL F6-1037</name>
    <dbReference type="NCBI Taxonomy" id="1265861"/>
    <lineage>
        <taxon>Bacteria</taxon>
        <taxon>Bacillati</taxon>
        <taxon>Bacillota</taxon>
        <taxon>Bacilli</taxon>
        <taxon>Bacillales</taxon>
        <taxon>Listeriaceae</taxon>
        <taxon>Brochothrix</taxon>
    </lineage>
</organism>
<keyword evidence="4" id="KW-1185">Reference proteome</keyword>
<dbReference type="Gene3D" id="3.30.70.1950">
    <property type="match status" value="1"/>
</dbReference>
<sequence>MEIERINENTVKFYISYGDLEERGFNHEDIWYNRDKSEELFWNMMEELDYEDQFNPDGPLWIQVQALKKGLEVVVTKANLTKEGINIELPLNQNAKEEEDKALDDVEKQIEAILDTQTDNDNDEKVELDSLNFVLKIKELEDLISLAHQPKVEELTANLYYFEGSYFAEVEFNSNKNDIDTIDNILSLLLEYGDESERSPYVMKEYGKTIASEKAFSVIKANFSK</sequence>
<gene>
    <name evidence="2" type="primary">mecA</name>
    <name evidence="3" type="ORF">BCAMP_08220</name>
</gene>
<dbReference type="STRING" id="1265861.BCAMP_08220"/>
<dbReference type="RefSeq" id="WP_035314856.1">
    <property type="nucleotide sequence ID" value="NZ_AODH01000031.1"/>
</dbReference>
<comment type="function">
    <text evidence="2">Enables the recognition and targeting of unfolded and aggregated proteins to the ClpC protease or to other proteins involved in proteolysis.</text>
</comment>
<dbReference type="PATRIC" id="fig|1265861.3.peg.1615"/>
<reference evidence="3 4" key="1">
    <citation type="submission" date="2012-12" db="EMBL/GenBank/DDBJ databases">
        <title>Novel taxa of Listeriaceae from agricultural environments in the United States.</title>
        <authorList>
            <person name="den Bakker H.C."/>
            <person name="Allred A."/>
            <person name="Warchocki S."/>
            <person name="Wright E.M."/>
            <person name="Burrell A."/>
            <person name="Nightingale K.K."/>
            <person name="Kephart D."/>
            <person name="Wiedmann M."/>
        </authorList>
    </citation>
    <scope>NUCLEOTIDE SEQUENCE [LARGE SCALE GENOMIC DNA]</scope>
    <source>
        <strain evidence="3 4">FSL F6-1037</strain>
    </source>
</reference>
<dbReference type="OrthoDB" id="2360201at2"/>
<dbReference type="InterPro" id="IPR038471">
    <property type="entry name" value="MecA_C_sf"/>
</dbReference>
<dbReference type="EMBL" id="AODH01000031">
    <property type="protein sequence ID" value="EUJ39121.1"/>
    <property type="molecule type" value="Genomic_DNA"/>
</dbReference>
<dbReference type="HAMAP" id="MF_01124">
    <property type="entry name" value="MecA"/>
    <property type="match status" value="1"/>
</dbReference>
<dbReference type="Proteomes" id="UP000019243">
    <property type="component" value="Unassembled WGS sequence"/>
</dbReference>
<dbReference type="NCBIfam" id="NF002644">
    <property type="entry name" value="PRK02315.1-5"/>
    <property type="match status" value="1"/>
</dbReference>
<evidence type="ECO:0000313" key="4">
    <source>
        <dbReference type="Proteomes" id="UP000019243"/>
    </source>
</evidence>
<comment type="domain">
    <text evidence="2">The N-terminal domain probably binds unfolded/aggregated proteins; the C-terminal domain interacts with ClpC.</text>
</comment>
<evidence type="ECO:0000256" key="2">
    <source>
        <dbReference type="HAMAP-Rule" id="MF_01124"/>
    </source>
</evidence>
<dbReference type="PANTHER" id="PTHR39161">
    <property type="entry name" value="ADAPTER PROTEIN MECA"/>
    <property type="match status" value="1"/>
</dbReference>
<proteinExistence type="inferred from homology"/>
<dbReference type="InterPro" id="IPR008681">
    <property type="entry name" value="Neg-reg_MecA"/>
</dbReference>
<protein>
    <recommendedName>
        <fullName evidence="2">Adapter protein MecA</fullName>
    </recommendedName>
</protein>
<evidence type="ECO:0000256" key="1">
    <source>
        <dbReference type="ARBA" id="ARBA00005397"/>
    </source>
</evidence>
<dbReference type="GO" id="GO:0030674">
    <property type="term" value="F:protein-macromolecule adaptor activity"/>
    <property type="evidence" value="ECO:0007669"/>
    <property type="project" value="UniProtKB-UniRule"/>
</dbReference>
<dbReference type="Pfam" id="PF05389">
    <property type="entry name" value="MecA"/>
    <property type="match status" value="1"/>
</dbReference>
<dbReference type="AlphaFoldDB" id="W7CTI2"/>
<comment type="similarity">
    <text evidence="1 2">Belongs to the MecA family.</text>
</comment>
<name>W7CTI2_9LIST</name>
<dbReference type="PANTHER" id="PTHR39161:SF1">
    <property type="entry name" value="ADAPTER PROTEIN MECA 1"/>
    <property type="match status" value="1"/>
</dbReference>
<dbReference type="PIRSF" id="PIRSF029008">
    <property type="entry name" value="MecA"/>
    <property type="match status" value="1"/>
</dbReference>